<name>A0ACA9M1N9_9GLOM</name>
<protein>
    <submittedName>
        <fullName evidence="1">12893_t:CDS:1</fullName>
    </submittedName>
</protein>
<gene>
    <name evidence="1" type="ORF">RPERSI_LOCUS4410</name>
</gene>
<keyword evidence="2" id="KW-1185">Reference proteome</keyword>
<evidence type="ECO:0000313" key="1">
    <source>
        <dbReference type="EMBL" id="CAG8562145.1"/>
    </source>
</evidence>
<feature type="non-terminal residue" evidence="1">
    <location>
        <position position="1"/>
    </location>
</feature>
<organism evidence="1 2">
    <name type="scientific">Racocetra persica</name>
    <dbReference type="NCBI Taxonomy" id="160502"/>
    <lineage>
        <taxon>Eukaryota</taxon>
        <taxon>Fungi</taxon>
        <taxon>Fungi incertae sedis</taxon>
        <taxon>Mucoromycota</taxon>
        <taxon>Glomeromycotina</taxon>
        <taxon>Glomeromycetes</taxon>
        <taxon>Diversisporales</taxon>
        <taxon>Gigasporaceae</taxon>
        <taxon>Racocetra</taxon>
    </lineage>
</organism>
<reference evidence="1" key="1">
    <citation type="submission" date="2021-06" db="EMBL/GenBank/DDBJ databases">
        <authorList>
            <person name="Kallberg Y."/>
            <person name="Tangrot J."/>
            <person name="Rosling A."/>
        </authorList>
    </citation>
    <scope>NUCLEOTIDE SEQUENCE</scope>
    <source>
        <strain evidence="1">MA461A</strain>
    </source>
</reference>
<proteinExistence type="predicted"/>
<dbReference type="EMBL" id="CAJVQC010006051">
    <property type="protein sequence ID" value="CAG8562145.1"/>
    <property type="molecule type" value="Genomic_DNA"/>
</dbReference>
<evidence type="ECO:0000313" key="2">
    <source>
        <dbReference type="Proteomes" id="UP000789920"/>
    </source>
</evidence>
<sequence>QITQEQNKVQQKETELVDLREEIKDLQKQCLVADEIKDTDLSETILDGYFVEKLKEFMLEKDIKPETPNEPTEDYYNKEIKETKITPCILAQEYINQEYPINGTCQIKEVYPNNFGKTREEIKELSIYSKDLEGELDLSDFKNLEKLSCSYNYLTNLNINNCKKLKEISCHTNQLTTLNLSNLAELKELLWCSDNYLTEIPYLSNPEKITKLGISNNNINPSDLSIFSKFRNLKDLYIGNDDKNKINQGIYNRFHGSLEPLKDLNNL</sequence>
<dbReference type="Proteomes" id="UP000789920">
    <property type="component" value="Unassembled WGS sequence"/>
</dbReference>
<comment type="caution">
    <text evidence="1">The sequence shown here is derived from an EMBL/GenBank/DDBJ whole genome shotgun (WGS) entry which is preliminary data.</text>
</comment>
<accession>A0ACA9M1N9</accession>